<proteinExistence type="predicted"/>
<dbReference type="GeneID" id="17254896"/>
<evidence type="ECO:0008006" key="3">
    <source>
        <dbReference type="Google" id="ProtNLM"/>
    </source>
</evidence>
<dbReference type="EnsemblProtists" id="EOD08738">
    <property type="protein sequence ID" value="EOD08738"/>
    <property type="gene ID" value="EMIHUDRAFT_371900"/>
</dbReference>
<evidence type="ECO:0000313" key="1">
    <source>
        <dbReference type="EnsemblProtists" id="EOD08738"/>
    </source>
</evidence>
<accession>A0A0D3IBV3</accession>
<organism evidence="1 2">
    <name type="scientific">Emiliania huxleyi (strain CCMP1516)</name>
    <dbReference type="NCBI Taxonomy" id="280463"/>
    <lineage>
        <taxon>Eukaryota</taxon>
        <taxon>Haptista</taxon>
        <taxon>Haptophyta</taxon>
        <taxon>Prymnesiophyceae</taxon>
        <taxon>Isochrysidales</taxon>
        <taxon>Noelaerhabdaceae</taxon>
        <taxon>Emiliania</taxon>
    </lineage>
</organism>
<dbReference type="PaxDb" id="2903-EOD08738"/>
<dbReference type="KEGG" id="ehx:EMIHUDRAFT_371900"/>
<reference evidence="2" key="1">
    <citation type="journal article" date="2013" name="Nature">
        <title>Pan genome of the phytoplankton Emiliania underpins its global distribution.</title>
        <authorList>
            <person name="Read B.A."/>
            <person name="Kegel J."/>
            <person name="Klute M.J."/>
            <person name="Kuo A."/>
            <person name="Lefebvre S.C."/>
            <person name="Maumus F."/>
            <person name="Mayer C."/>
            <person name="Miller J."/>
            <person name="Monier A."/>
            <person name="Salamov A."/>
            <person name="Young J."/>
            <person name="Aguilar M."/>
            <person name="Claverie J.M."/>
            <person name="Frickenhaus S."/>
            <person name="Gonzalez K."/>
            <person name="Herman E.K."/>
            <person name="Lin Y.C."/>
            <person name="Napier J."/>
            <person name="Ogata H."/>
            <person name="Sarno A.F."/>
            <person name="Shmutz J."/>
            <person name="Schroeder D."/>
            <person name="de Vargas C."/>
            <person name="Verret F."/>
            <person name="von Dassow P."/>
            <person name="Valentin K."/>
            <person name="Van de Peer Y."/>
            <person name="Wheeler G."/>
            <person name="Dacks J.B."/>
            <person name="Delwiche C.F."/>
            <person name="Dyhrman S.T."/>
            <person name="Glockner G."/>
            <person name="John U."/>
            <person name="Richards T."/>
            <person name="Worden A.Z."/>
            <person name="Zhang X."/>
            <person name="Grigoriev I.V."/>
            <person name="Allen A.E."/>
            <person name="Bidle K."/>
            <person name="Borodovsky M."/>
            <person name="Bowler C."/>
            <person name="Brownlee C."/>
            <person name="Cock J.M."/>
            <person name="Elias M."/>
            <person name="Gladyshev V.N."/>
            <person name="Groth M."/>
            <person name="Guda C."/>
            <person name="Hadaegh A."/>
            <person name="Iglesias-Rodriguez M.D."/>
            <person name="Jenkins J."/>
            <person name="Jones B.M."/>
            <person name="Lawson T."/>
            <person name="Leese F."/>
            <person name="Lindquist E."/>
            <person name="Lobanov A."/>
            <person name="Lomsadze A."/>
            <person name="Malik S.B."/>
            <person name="Marsh M.E."/>
            <person name="Mackinder L."/>
            <person name="Mock T."/>
            <person name="Mueller-Roeber B."/>
            <person name="Pagarete A."/>
            <person name="Parker M."/>
            <person name="Probert I."/>
            <person name="Quesneville H."/>
            <person name="Raines C."/>
            <person name="Rensing S.A."/>
            <person name="Riano-Pachon D.M."/>
            <person name="Richier S."/>
            <person name="Rokitta S."/>
            <person name="Shiraiwa Y."/>
            <person name="Soanes D.M."/>
            <person name="van der Giezen M."/>
            <person name="Wahlund T.M."/>
            <person name="Williams B."/>
            <person name="Wilson W."/>
            <person name="Wolfe G."/>
            <person name="Wurch L.L."/>
        </authorList>
    </citation>
    <scope>NUCLEOTIDE SEQUENCE</scope>
</reference>
<dbReference type="HOGENOM" id="CLU_1682540_0_0_1"/>
<dbReference type="RefSeq" id="XP_005761167.1">
    <property type="nucleotide sequence ID" value="XM_005761110.1"/>
</dbReference>
<name>A0A0D3IBV3_EMIH1</name>
<reference evidence="1" key="2">
    <citation type="submission" date="2024-10" db="UniProtKB">
        <authorList>
            <consortium name="EnsemblProtists"/>
        </authorList>
    </citation>
    <scope>IDENTIFICATION</scope>
</reference>
<protein>
    <recommendedName>
        <fullName evidence="3">AP2/ERF domain-containing protein</fullName>
    </recommendedName>
</protein>
<dbReference type="Proteomes" id="UP000013827">
    <property type="component" value="Unassembled WGS sequence"/>
</dbReference>
<evidence type="ECO:0000313" key="2">
    <source>
        <dbReference type="Proteomes" id="UP000013827"/>
    </source>
</evidence>
<keyword evidence="2" id="KW-1185">Reference proteome</keyword>
<sequence>MAPLRLPLDPPPPPCILPQKGTAAIPELLLPPPYPLSPPTMDDRAIGGAWHKPTVERTAEAARNAAAAEGLTLVRGGTGASGFLCVVASKGLYKATFMREDKRIHLGTFECAEAASLAVARNFPEVLAEASAKAAAKAAKETRPGLSLKDVERTAAAEGLVLWR</sequence>
<dbReference type="AlphaFoldDB" id="A0A0D3IBV3"/>